<comment type="catalytic activity">
    <reaction evidence="2">
        <text>a fatty acyl-CoA + H2O = a fatty acid + CoA + H(+)</text>
        <dbReference type="Rhea" id="RHEA:16781"/>
        <dbReference type="ChEBI" id="CHEBI:15377"/>
        <dbReference type="ChEBI" id="CHEBI:15378"/>
        <dbReference type="ChEBI" id="CHEBI:28868"/>
        <dbReference type="ChEBI" id="CHEBI:57287"/>
        <dbReference type="ChEBI" id="CHEBI:77636"/>
        <dbReference type="EC" id="3.1.2.20"/>
    </reaction>
</comment>
<evidence type="ECO:0000256" key="1">
    <source>
        <dbReference type="ARBA" id="ARBA00022801"/>
    </source>
</evidence>
<dbReference type="AlphaFoldDB" id="A0A2P4EUU9"/>
<dbReference type="Pfam" id="PF03061">
    <property type="entry name" value="4HBT"/>
    <property type="match status" value="1"/>
</dbReference>
<name>A0A2P4EUU9_9GAMM</name>
<comment type="catalytic activity">
    <reaction evidence="7">
        <text>a medium-chain fatty acyl-CoA + H2O = a medium-chain fatty acid + CoA + H(+)</text>
        <dbReference type="Rhea" id="RHEA:68184"/>
        <dbReference type="ChEBI" id="CHEBI:15377"/>
        <dbReference type="ChEBI" id="CHEBI:15378"/>
        <dbReference type="ChEBI" id="CHEBI:57287"/>
        <dbReference type="ChEBI" id="CHEBI:59558"/>
        <dbReference type="ChEBI" id="CHEBI:90546"/>
    </reaction>
</comment>
<evidence type="ECO:0000256" key="3">
    <source>
        <dbReference type="ARBA" id="ARBA00036002"/>
    </source>
</evidence>
<dbReference type="Gene3D" id="3.10.129.10">
    <property type="entry name" value="Hotdog Thioesterase"/>
    <property type="match status" value="1"/>
</dbReference>
<keyword evidence="10" id="KW-1185">Reference proteome</keyword>
<evidence type="ECO:0000256" key="6">
    <source>
        <dbReference type="ARBA" id="ARBA00040062"/>
    </source>
</evidence>
<dbReference type="PANTHER" id="PTHR43240:SF20">
    <property type="entry name" value="MEDIUM_LONG-CHAIN ACYL-COA THIOESTERASE YIGI"/>
    <property type="match status" value="1"/>
</dbReference>
<dbReference type="NCBIfam" id="NF008675">
    <property type="entry name" value="PRK11688.1"/>
    <property type="match status" value="1"/>
</dbReference>
<dbReference type="RefSeq" id="WP_104738312.1">
    <property type="nucleotide sequence ID" value="NZ_BMHR01000005.1"/>
</dbReference>
<evidence type="ECO:0000256" key="7">
    <source>
        <dbReference type="ARBA" id="ARBA00048062"/>
    </source>
</evidence>
<dbReference type="EC" id="3.1.2.20" evidence="5"/>
<gene>
    <name evidence="9" type="ORF">C1949_09830</name>
</gene>
<dbReference type="EMBL" id="PPSK01000008">
    <property type="protein sequence ID" value="POB03370.1"/>
    <property type="molecule type" value="Genomic_DNA"/>
</dbReference>
<evidence type="ECO:0000313" key="10">
    <source>
        <dbReference type="Proteomes" id="UP000243451"/>
    </source>
</evidence>
<dbReference type="CDD" id="cd03443">
    <property type="entry name" value="PaaI_thioesterase"/>
    <property type="match status" value="1"/>
</dbReference>
<evidence type="ECO:0000313" key="9">
    <source>
        <dbReference type="EMBL" id="POB03370.1"/>
    </source>
</evidence>
<comment type="similarity">
    <text evidence="4">Belongs to the YigI thioesterase family.</text>
</comment>
<feature type="domain" description="Thioesterase" evidence="8">
    <location>
        <begin position="67"/>
        <end position="156"/>
    </location>
</feature>
<dbReference type="GO" id="GO:0047617">
    <property type="term" value="F:fatty acyl-CoA hydrolase activity"/>
    <property type="evidence" value="ECO:0007669"/>
    <property type="project" value="UniProtKB-EC"/>
</dbReference>
<dbReference type="InterPro" id="IPR003736">
    <property type="entry name" value="PAAI_dom"/>
</dbReference>
<evidence type="ECO:0000256" key="5">
    <source>
        <dbReference type="ARBA" id="ARBA00038894"/>
    </source>
</evidence>
<evidence type="ECO:0000259" key="8">
    <source>
        <dbReference type="Pfam" id="PF03061"/>
    </source>
</evidence>
<dbReference type="PANTHER" id="PTHR43240">
    <property type="entry name" value="1,4-DIHYDROXY-2-NAPHTHOYL-COA THIOESTERASE 1"/>
    <property type="match status" value="1"/>
</dbReference>
<dbReference type="OrthoDB" id="9813158at2"/>
<evidence type="ECO:0000256" key="2">
    <source>
        <dbReference type="ARBA" id="ARBA00035880"/>
    </source>
</evidence>
<dbReference type="Proteomes" id="UP000243451">
    <property type="component" value="Unassembled WGS sequence"/>
</dbReference>
<dbReference type="NCBIfam" id="TIGR00369">
    <property type="entry name" value="unchar_dom_1"/>
    <property type="match status" value="1"/>
</dbReference>
<reference evidence="9 10" key="1">
    <citation type="submission" date="2018-01" db="EMBL/GenBank/DDBJ databases">
        <title>Draft genome of the type strain Pseudomonas oceani DSM 100277 isolated from the deep water in Okinawa trough, northwestern Pacific Ocean.</title>
        <authorList>
            <person name="Gomila M."/>
            <person name="Mulet M."/>
            <person name="Garcia-Valdes E."/>
            <person name="Lalucat J."/>
        </authorList>
    </citation>
    <scope>NUCLEOTIDE SEQUENCE [LARGE SCALE GENOMIC DNA]</scope>
    <source>
        <strain evidence="9 10">DSM 100277</strain>
    </source>
</reference>
<comment type="caution">
    <text evidence="9">The sequence shown here is derived from an EMBL/GenBank/DDBJ whole genome shotgun (WGS) entry which is preliminary data.</text>
</comment>
<protein>
    <recommendedName>
        <fullName evidence="6">Medium/long-chain acyl-CoA thioesterase YigI</fullName>
        <ecNumber evidence="5">3.1.2.20</ecNumber>
    </recommendedName>
</protein>
<sequence>MTGSAIVTPSDEIESDLLPEELSQAVYGFFNRIPFNRLLGIEIDELRRDCVAMSLAMRPDLIGNFTQGILHGGAISSLIDVCGGAMALIGAFDRHAHLTVQERMVRLSKLGTIDLRVDYLRPGRGDQFVCTSVPLRSGNKVGVVRSELHSNDGTLIAVGTGTYLCG</sequence>
<comment type="catalytic activity">
    <reaction evidence="3">
        <text>a long-chain fatty acyl-CoA + H2O = a long-chain fatty acid + CoA + H(+)</text>
        <dbReference type="Rhea" id="RHEA:67680"/>
        <dbReference type="ChEBI" id="CHEBI:15377"/>
        <dbReference type="ChEBI" id="CHEBI:15378"/>
        <dbReference type="ChEBI" id="CHEBI:57287"/>
        <dbReference type="ChEBI" id="CHEBI:57560"/>
        <dbReference type="ChEBI" id="CHEBI:83139"/>
    </reaction>
</comment>
<evidence type="ECO:0000256" key="4">
    <source>
        <dbReference type="ARBA" id="ARBA00038381"/>
    </source>
</evidence>
<keyword evidence="1" id="KW-0378">Hydrolase</keyword>
<dbReference type="InterPro" id="IPR029069">
    <property type="entry name" value="HotDog_dom_sf"/>
</dbReference>
<proteinExistence type="inferred from homology"/>
<organism evidence="9 10">
    <name type="scientific">Halopseudomonas oceani</name>
    <dbReference type="NCBI Taxonomy" id="1708783"/>
    <lineage>
        <taxon>Bacteria</taxon>
        <taxon>Pseudomonadati</taxon>
        <taxon>Pseudomonadota</taxon>
        <taxon>Gammaproteobacteria</taxon>
        <taxon>Pseudomonadales</taxon>
        <taxon>Pseudomonadaceae</taxon>
        <taxon>Halopseudomonas</taxon>
    </lineage>
</organism>
<dbReference type="SUPFAM" id="SSF54637">
    <property type="entry name" value="Thioesterase/thiol ester dehydrase-isomerase"/>
    <property type="match status" value="1"/>
</dbReference>
<accession>A0A2P4EUU9</accession>
<dbReference type="InterPro" id="IPR006683">
    <property type="entry name" value="Thioestr_dom"/>
</dbReference>